<protein>
    <submittedName>
        <fullName evidence="1">Uncharacterized protein</fullName>
    </submittedName>
</protein>
<dbReference type="EMBL" id="BBSC01000001">
    <property type="protein sequence ID" value="GAM73243.1"/>
    <property type="molecule type" value="Genomic_DNA"/>
</dbReference>
<evidence type="ECO:0000313" key="2">
    <source>
        <dbReference type="Proteomes" id="UP000031666"/>
    </source>
</evidence>
<proteinExistence type="predicted"/>
<gene>
    <name evidence="1" type="ORF">JCM19241_2698</name>
</gene>
<accession>A0A0B8QDH9</accession>
<sequence length="71" mass="8243">MAKLTSNSRTNNRIVDELHEQLGYHIVDIEMLENAVAQAHEEADSYPCFTESQFVLSVVENYTRNRQPEIF</sequence>
<name>A0A0B8QDH9_9VIBR</name>
<dbReference type="Proteomes" id="UP000031666">
    <property type="component" value="Unassembled WGS sequence"/>
</dbReference>
<evidence type="ECO:0000313" key="1">
    <source>
        <dbReference type="EMBL" id="GAM73243.1"/>
    </source>
</evidence>
<organism evidence="1 2">
    <name type="scientific">Vibrio ishigakensis</name>
    <dbReference type="NCBI Taxonomy" id="1481914"/>
    <lineage>
        <taxon>Bacteria</taxon>
        <taxon>Pseudomonadati</taxon>
        <taxon>Pseudomonadota</taxon>
        <taxon>Gammaproteobacteria</taxon>
        <taxon>Vibrionales</taxon>
        <taxon>Vibrionaceae</taxon>
        <taxon>Vibrio</taxon>
    </lineage>
</organism>
<reference evidence="1 2" key="1">
    <citation type="submission" date="2015-01" db="EMBL/GenBank/DDBJ databases">
        <title>Vibrio sp. C94 JCM 19241 whole genome shotgun sequence.</title>
        <authorList>
            <person name="Sawabe T."/>
            <person name="Meirelles P."/>
            <person name="Feng G."/>
            <person name="Sayaka M."/>
            <person name="Hattori M."/>
            <person name="Ohkuma M."/>
        </authorList>
    </citation>
    <scope>NUCLEOTIDE SEQUENCE [LARGE SCALE GENOMIC DNA]</scope>
    <source>
        <strain evidence="2">JCM 19241</strain>
    </source>
</reference>
<comment type="caution">
    <text evidence="1">The sequence shown here is derived from an EMBL/GenBank/DDBJ whole genome shotgun (WGS) entry which is preliminary data.</text>
</comment>
<dbReference type="AlphaFoldDB" id="A0A0B8QDH9"/>
<reference evidence="1 2" key="2">
    <citation type="submission" date="2015-01" db="EMBL/GenBank/DDBJ databases">
        <authorList>
            <consortium name="NBRP consortium"/>
            <person name="Sawabe T."/>
            <person name="Meirelles P."/>
            <person name="Feng G."/>
            <person name="Sayaka M."/>
            <person name="Hattori M."/>
            <person name="Ohkuma M."/>
        </authorList>
    </citation>
    <scope>NUCLEOTIDE SEQUENCE [LARGE SCALE GENOMIC DNA]</scope>
    <source>
        <strain evidence="2">JCM 19241</strain>
    </source>
</reference>